<protein>
    <submittedName>
        <fullName evidence="4">LytTR family DNA-binding domain-containing protein</fullName>
    </submittedName>
</protein>
<dbReference type="InterPro" id="IPR046947">
    <property type="entry name" value="LytR-like"/>
</dbReference>
<dbReference type="InterPro" id="IPR007492">
    <property type="entry name" value="LytTR_DNA-bd_dom"/>
</dbReference>
<organism evidence="4 5">
    <name type="scientific">Roseateles flavus</name>
    <dbReference type="NCBI Taxonomy" id="3149041"/>
    <lineage>
        <taxon>Bacteria</taxon>
        <taxon>Pseudomonadati</taxon>
        <taxon>Pseudomonadota</taxon>
        <taxon>Betaproteobacteria</taxon>
        <taxon>Burkholderiales</taxon>
        <taxon>Sphaerotilaceae</taxon>
        <taxon>Roseateles</taxon>
    </lineage>
</organism>
<dbReference type="Gene3D" id="3.40.50.2300">
    <property type="match status" value="1"/>
</dbReference>
<dbReference type="PANTHER" id="PTHR37299">
    <property type="entry name" value="TRANSCRIPTIONAL REGULATOR-RELATED"/>
    <property type="match status" value="1"/>
</dbReference>
<evidence type="ECO:0000259" key="3">
    <source>
        <dbReference type="PROSITE" id="PS50930"/>
    </source>
</evidence>
<dbReference type="PANTHER" id="PTHR37299:SF1">
    <property type="entry name" value="STAGE 0 SPORULATION PROTEIN A HOMOLOG"/>
    <property type="match status" value="1"/>
</dbReference>
<dbReference type="Gene3D" id="2.40.50.1020">
    <property type="entry name" value="LytTr DNA-binding domain"/>
    <property type="match status" value="1"/>
</dbReference>
<name>A0ABV0GEL3_9BURK</name>
<dbReference type="Pfam" id="PF04397">
    <property type="entry name" value="LytTR"/>
    <property type="match status" value="1"/>
</dbReference>
<gene>
    <name evidence="4" type="ORF">ABDJ40_11940</name>
</gene>
<keyword evidence="1" id="KW-0597">Phosphoprotein</keyword>
<dbReference type="Proteomes" id="UP001462640">
    <property type="component" value="Unassembled WGS sequence"/>
</dbReference>
<evidence type="ECO:0000256" key="1">
    <source>
        <dbReference type="PROSITE-ProRule" id="PRU00169"/>
    </source>
</evidence>
<keyword evidence="4" id="KW-0238">DNA-binding</keyword>
<sequence>MTDQPAPAATALLADDEPHLNRVLQDRLRELWPALRIVAVAANGAEAAEQIARLQPDIAFLDIQMPGLSGLEVAQGIEGPTRVVFVTAYDQHALEAFEQEAVDYVLKPVRAERLQRTVERLQRALALGPSGQAPDDQLQRLLRQLLSDTSAAGKPPLRHLRANQGQLTHQIPVEDILYCQADDKYTVVRTAASEFLIRTPISELLTQLDPQRFWQVHRATLVNVDHLQCTRRDGNGKLFLRLQGLDGELAVSRAYVHLFKAM</sequence>
<accession>A0ABV0GEL3</accession>
<feature type="modified residue" description="4-aspartylphosphate" evidence="1">
    <location>
        <position position="62"/>
    </location>
</feature>
<feature type="domain" description="Response regulatory" evidence="2">
    <location>
        <begin position="10"/>
        <end position="122"/>
    </location>
</feature>
<dbReference type="GO" id="GO:0003677">
    <property type="term" value="F:DNA binding"/>
    <property type="evidence" value="ECO:0007669"/>
    <property type="project" value="UniProtKB-KW"/>
</dbReference>
<evidence type="ECO:0000313" key="5">
    <source>
        <dbReference type="Proteomes" id="UP001462640"/>
    </source>
</evidence>
<evidence type="ECO:0000259" key="2">
    <source>
        <dbReference type="PROSITE" id="PS50110"/>
    </source>
</evidence>
<dbReference type="Pfam" id="PF00072">
    <property type="entry name" value="Response_reg"/>
    <property type="match status" value="1"/>
</dbReference>
<evidence type="ECO:0000313" key="4">
    <source>
        <dbReference type="EMBL" id="MEO3713476.1"/>
    </source>
</evidence>
<proteinExistence type="predicted"/>
<dbReference type="SMART" id="SM00448">
    <property type="entry name" value="REC"/>
    <property type="match status" value="1"/>
</dbReference>
<reference evidence="4 5" key="1">
    <citation type="submission" date="2024-05" db="EMBL/GenBank/DDBJ databases">
        <title>Roseateles sp. 2.12 16S ribosomal RNA gene Genome sequencing and assembly.</title>
        <authorList>
            <person name="Woo H."/>
        </authorList>
    </citation>
    <scope>NUCLEOTIDE SEQUENCE [LARGE SCALE GENOMIC DNA]</scope>
    <source>
        <strain evidence="4 5">2.12</strain>
    </source>
</reference>
<feature type="domain" description="HTH LytTR-type" evidence="3">
    <location>
        <begin position="160"/>
        <end position="262"/>
    </location>
</feature>
<dbReference type="SMART" id="SM00850">
    <property type="entry name" value="LytTR"/>
    <property type="match status" value="1"/>
</dbReference>
<dbReference type="EMBL" id="JBDPZC010000005">
    <property type="protein sequence ID" value="MEO3713476.1"/>
    <property type="molecule type" value="Genomic_DNA"/>
</dbReference>
<comment type="caution">
    <text evidence="4">The sequence shown here is derived from an EMBL/GenBank/DDBJ whole genome shotgun (WGS) entry which is preliminary data.</text>
</comment>
<dbReference type="InterPro" id="IPR001789">
    <property type="entry name" value="Sig_transdc_resp-reg_receiver"/>
</dbReference>
<dbReference type="RefSeq" id="WP_347609955.1">
    <property type="nucleotide sequence ID" value="NZ_JBDPZC010000005.1"/>
</dbReference>
<dbReference type="InterPro" id="IPR011006">
    <property type="entry name" value="CheY-like_superfamily"/>
</dbReference>
<dbReference type="SUPFAM" id="SSF52172">
    <property type="entry name" value="CheY-like"/>
    <property type="match status" value="1"/>
</dbReference>
<keyword evidence="5" id="KW-1185">Reference proteome</keyword>
<dbReference type="PROSITE" id="PS50110">
    <property type="entry name" value="RESPONSE_REGULATORY"/>
    <property type="match status" value="1"/>
</dbReference>
<dbReference type="PROSITE" id="PS50930">
    <property type="entry name" value="HTH_LYTTR"/>
    <property type="match status" value="1"/>
</dbReference>